<dbReference type="Pfam" id="PF01079">
    <property type="entry name" value="Hint"/>
    <property type="match status" value="1"/>
</dbReference>
<evidence type="ECO:0000313" key="3">
    <source>
        <dbReference type="Proteomes" id="UP001189429"/>
    </source>
</evidence>
<dbReference type="PANTHER" id="PTHR11889:SF31">
    <property type="entry name" value="PROTEIN HEDGEHOG"/>
    <property type="match status" value="1"/>
</dbReference>
<reference evidence="2" key="1">
    <citation type="submission" date="2023-10" db="EMBL/GenBank/DDBJ databases">
        <authorList>
            <person name="Chen Y."/>
            <person name="Shah S."/>
            <person name="Dougan E. K."/>
            <person name="Thang M."/>
            <person name="Chan C."/>
        </authorList>
    </citation>
    <scope>NUCLEOTIDE SEQUENCE [LARGE SCALE GENOMIC DNA]</scope>
</reference>
<evidence type="ECO:0000313" key="2">
    <source>
        <dbReference type="EMBL" id="CAK0885217.1"/>
    </source>
</evidence>
<organism evidence="2 3">
    <name type="scientific">Prorocentrum cordatum</name>
    <dbReference type="NCBI Taxonomy" id="2364126"/>
    <lineage>
        <taxon>Eukaryota</taxon>
        <taxon>Sar</taxon>
        <taxon>Alveolata</taxon>
        <taxon>Dinophyceae</taxon>
        <taxon>Prorocentrales</taxon>
        <taxon>Prorocentraceae</taxon>
        <taxon>Prorocentrum</taxon>
    </lineage>
</organism>
<dbReference type="SUPFAM" id="SSF51294">
    <property type="entry name" value="Hedgehog/intein (Hint) domain"/>
    <property type="match status" value="1"/>
</dbReference>
<accession>A0ABN9WIU2</accession>
<dbReference type="Proteomes" id="UP001189429">
    <property type="component" value="Unassembled WGS sequence"/>
</dbReference>
<keyword evidence="3" id="KW-1185">Reference proteome</keyword>
<proteinExistence type="predicted"/>
<dbReference type="EMBL" id="CAUYUJ010018640">
    <property type="protein sequence ID" value="CAK0885217.1"/>
    <property type="molecule type" value="Genomic_DNA"/>
</dbReference>
<evidence type="ECO:0000259" key="1">
    <source>
        <dbReference type="Pfam" id="PF01079"/>
    </source>
</evidence>
<protein>
    <recommendedName>
        <fullName evidence="1">Hedgehog protein Hint domain-containing protein</fullName>
    </recommendedName>
</protein>
<dbReference type="CDD" id="cd00081">
    <property type="entry name" value="Hint"/>
    <property type="match status" value="1"/>
</dbReference>
<dbReference type="InterPro" id="IPR036844">
    <property type="entry name" value="Hint_dom_sf"/>
</dbReference>
<dbReference type="InterPro" id="IPR050387">
    <property type="entry name" value="Hedgehog_Signaling"/>
</dbReference>
<comment type="caution">
    <text evidence="2">The sequence shown here is derived from an EMBL/GenBank/DDBJ whole genome shotgun (WGS) entry which is preliminary data.</text>
</comment>
<dbReference type="InterPro" id="IPR001767">
    <property type="entry name" value="Hedgehog_Hint"/>
</dbReference>
<sequence>MADVQVGDSLLGMDATGKIEYSDVRAWLHRDVDAHSNMTVIETGIGQMVASAKHSIATDVAGRVKYAYADELEVGHTLFAKNGSAVHVLGTSSQAAAGFYSPLTYNSNFFVGSSADSVVLAHGFAHNPAPVFSAHIVHTLMNIAELLHGSSVHEISPEQQKRYLHPVLRAVLAVCPIVSIDAESEASSLWQWLRALRGAAADEGVQVNLV</sequence>
<dbReference type="Gene3D" id="2.170.16.10">
    <property type="entry name" value="Hedgehog/Intein (Hint) domain"/>
    <property type="match status" value="1"/>
</dbReference>
<gene>
    <name evidence="2" type="ORF">PCOR1329_LOCUS66895</name>
</gene>
<feature type="domain" description="Hedgehog protein Hint" evidence="1">
    <location>
        <begin position="1"/>
        <end position="128"/>
    </location>
</feature>
<name>A0ABN9WIU2_9DINO</name>
<dbReference type="PANTHER" id="PTHR11889">
    <property type="entry name" value="HEDGEHOG"/>
    <property type="match status" value="1"/>
</dbReference>